<accession>L0D757</accession>
<evidence type="ECO:0000256" key="2">
    <source>
        <dbReference type="SAM" id="MobiDB-lite"/>
    </source>
</evidence>
<feature type="region of interest" description="Disordered" evidence="2">
    <location>
        <begin position="1"/>
        <end position="30"/>
    </location>
</feature>
<dbReference type="NCBIfam" id="NF033517">
    <property type="entry name" value="transpos_IS66"/>
    <property type="match status" value="1"/>
</dbReference>
<dbReference type="Pfam" id="PF13005">
    <property type="entry name" value="zf-IS66"/>
    <property type="match status" value="1"/>
</dbReference>
<evidence type="ECO:0000313" key="6">
    <source>
        <dbReference type="EMBL" id="AGA25077.1"/>
    </source>
</evidence>
<evidence type="ECO:0000256" key="1">
    <source>
        <dbReference type="SAM" id="Coils"/>
    </source>
</evidence>
<dbReference type="InterPro" id="IPR024463">
    <property type="entry name" value="Transposase_TnpC_homeodom"/>
</dbReference>
<feature type="domain" description="Transposase IS66 zinc-finger binding" evidence="4">
    <location>
        <begin position="135"/>
        <end position="179"/>
    </location>
</feature>
<dbReference type="PANTHER" id="PTHR33678">
    <property type="entry name" value="BLL1576 PROTEIN"/>
    <property type="match status" value="1"/>
</dbReference>
<dbReference type="AlphaFoldDB" id="L0D757"/>
<dbReference type="STRING" id="886293.Sinac_0662"/>
<feature type="domain" description="Transposase TnpC homeodomain" evidence="5">
    <location>
        <begin position="57"/>
        <end position="126"/>
    </location>
</feature>
<dbReference type="KEGG" id="saci:Sinac_0662"/>
<evidence type="ECO:0000259" key="3">
    <source>
        <dbReference type="Pfam" id="PF03050"/>
    </source>
</evidence>
<dbReference type="EMBL" id="CP003364">
    <property type="protein sequence ID" value="AGA25077.1"/>
    <property type="molecule type" value="Genomic_DNA"/>
</dbReference>
<keyword evidence="7" id="KW-1185">Reference proteome</keyword>
<feature type="region of interest" description="Disordered" evidence="2">
    <location>
        <begin position="531"/>
        <end position="554"/>
    </location>
</feature>
<feature type="coiled-coil region" evidence="1">
    <location>
        <begin position="33"/>
        <end position="68"/>
    </location>
</feature>
<protein>
    <submittedName>
        <fullName evidence="6">Transposase</fullName>
    </submittedName>
</protein>
<organism evidence="6 7">
    <name type="scientific">Singulisphaera acidiphila (strain ATCC BAA-1392 / DSM 18658 / VKM B-2454 / MOB10)</name>
    <dbReference type="NCBI Taxonomy" id="886293"/>
    <lineage>
        <taxon>Bacteria</taxon>
        <taxon>Pseudomonadati</taxon>
        <taxon>Planctomycetota</taxon>
        <taxon>Planctomycetia</taxon>
        <taxon>Isosphaerales</taxon>
        <taxon>Isosphaeraceae</taxon>
        <taxon>Singulisphaera</taxon>
    </lineage>
</organism>
<proteinExistence type="predicted"/>
<dbReference type="eggNOG" id="COG4974">
    <property type="taxonomic scope" value="Bacteria"/>
</dbReference>
<feature type="domain" description="Transposase IS66 central" evidence="3">
    <location>
        <begin position="195"/>
        <end position="473"/>
    </location>
</feature>
<dbReference type="HOGENOM" id="CLU_023034_0_1_0"/>
<dbReference type="InterPro" id="IPR024474">
    <property type="entry name" value="Znf_dom_IS66"/>
</dbReference>
<evidence type="ECO:0000313" key="7">
    <source>
        <dbReference type="Proteomes" id="UP000010798"/>
    </source>
</evidence>
<dbReference type="PANTHER" id="PTHR33678:SF1">
    <property type="entry name" value="BLL1576 PROTEIN"/>
    <property type="match status" value="1"/>
</dbReference>
<evidence type="ECO:0000259" key="4">
    <source>
        <dbReference type="Pfam" id="PF13005"/>
    </source>
</evidence>
<dbReference type="Pfam" id="PF13007">
    <property type="entry name" value="LZ_Tnp_IS66"/>
    <property type="match status" value="1"/>
</dbReference>
<dbReference type="RefSeq" id="WP_015244258.1">
    <property type="nucleotide sequence ID" value="NC_019892.1"/>
</dbReference>
<evidence type="ECO:0000259" key="5">
    <source>
        <dbReference type="Pfam" id="PF13007"/>
    </source>
</evidence>
<gene>
    <name evidence="6" type="ordered locus">Sinac_0662</name>
</gene>
<feature type="compositionally biased region" description="Basic residues" evidence="2">
    <location>
        <begin position="539"/>
        <end position="554"/>
    </location>
</feature>
<reference evidence="6 7" key="1">
    <citation type="submission" date="2012-02" db="EMBL/GenBank/DDBJ databases">
        <title>Complete sequence of chromosome of Singulisphaera acidiphila DSM 18658.</title>
        <authorList>
            <consortium name="US DOE Joint Genome Institute (JGI-PGF)"/>
            <person name="Lucas S."/>
            <person name="Copeland A."/>
            <person name="Lapidus A."/>
            <person name="Glavina del Rio T."/>
            <person name="Dalin E."/>
            <person name="Tice H."/>
            <person name="Bruce D."/>
            <person name="Goodwin L."/>
            <person name="Pitluck S."/>
            <person name="Peters L."/>
            <person name="Ovchinnikova G."/>
            <person name="Chertkov O."/>
            <person name="Kyrpides N."/>
            <person name="Mavromatis K."/>
            <person name="Ivanova N."/>
            <person name="Brettin T."/>
            <person name="Detter J.C."/>
            <person name="Han C."/>
            <person name="Larimer F."/>
            <person name="Land M."/>
            <person name="Hauser L."/>
            <person name="Markowitz V."/>
            <person name="Cheng J.-F."/>
            <person name="Hugenholtz P."/>
            <person name="Woyke T."/>
            <person name="Wu D."/>
            <person name="Tindall B."/>
            <person name="Pomrenke H."/>
            <person name="Brambilla E."/>
            <person name="Klenk H.-P."/>
            <person name="Eisen J.A."/>
        </authorList>
    </citation>
    <scope>NUCLEOTIDE SEQUENCE [LARGE SCALE GENOMIC DNA]</scope>
    <source>
        <strain evidence="7">ATCC BAA-1392 / DSM 18658 / VKM B-2454 / MOB10</strain>
    </source>
</reference>
<name>L0D757_SINAD</name>
<dbReference type="Proteomes" id="UP000010798">
    <property type="component" value="Chromosome"/>
</dbReference>
<dbReference type="InterPro" id="IPR052344">
    <property type="entry name" value="Transposase-related"/>
</dbReference>
<dbReference type="Pfam" id="PF03050">
    <property type="entry name" value="DDE_Tnp_IS66"/>
    <property type="match status" value="1"/>
</dbReference>
<dbReference type="InterPro" id="IPR004291">
    <property type="entry name" value="Transposase_IS66_central"/>
</dbReference>
<keyword evidence="1" id="KW-0175">Coiled coil</keyword>
<feature type="region of interest" description="Disordered" evidence="2">
    <location>
        <begin position="97"/>
        <end position="116"/>
    </location>
</feature>
<sequence length="554" mass="62350">MINPLGRNAQSGPASPPVSGDAAPPGDARQQRIQDLLAALDQATSRANEELTQENDRLRQELERYRRYVYGRRSERCDDPGQGHLFAFGEDLEVAPEAEPEAPMPAAPRKSRPSRTLDFSRLPHVRIEHDVPEADKTCSCCGRSKARIGEDERRELEFIPARLEVRVHVLPKYACSHCHDGVKSPDGPERPLPGCIAGAGLLSQLLISKFIDHLTLYRFEGIAVRYGLHLPRATLCDWVRKAAELMGPLYDLQKQLVLQSPVIWTDDTPVKALGGEAPGSLTTRFWLYHGDEDHSYDVYDHTASRKRDGPATFLAGFVGYLQADAYAGYDGLYLGSPSAIHEVACWAHARRKFYDARSSSPGNAGLILEAIRRLYDVEDRVRGLSVEARQALRAQEAVPILERLRGDLDRLADQSLPKSALGQALTYARNQWKALCRYTEDGRLTIDNNVAERRLRDQAIGRKNWLFLGNVDAGPRAAVLSTIMAGAKRHRLEPWAYVKDVLMTLSVAPERVEDLLPDRWARNHPGHVLTHRLEESRERARRRDAKRADRRKRK</sequence>